<proteinExistence type="predicted"/>
<dbReference type="GO" id="GO:0005524">
    <property type="term" value="F:ATP binding"/>
    <property type="evidence" value="ECO:0007669"/>
    <property type="project" value="UniProtKB-KW"/>
</dbReference>
<name>A0ABV2VU42_9ACTN</name>
<keyword evidence="1" id="KW-0067">ATP-binding</keyword>
<dbReference type="InterPro" id="IPR021228">
    <property type="entry name" value="BrxD"/>
</dbReference>
<sequence length="344" mass="37902">MTVATIGAAEYLDFVEREYLAGYVGRGGATVKLLAVGDDAARARLSSGFAELGDGFEYAAVDATTTRVHLIDQVFATIARQLDWIGLAAAVVRSALDRAAFPVPEEHAGVFDHSSASAPQGGAADRMRIDLSAIARYHEVDAAELYRSVRRAIEQIVLRDTELSHEFRVAMLRLCQERLGRGDVSATERETIVGWLRGERLPAADLRRVGLQTKVNRYNARPLLLSLTRWLRIAGRSGLVLHLDLDRLAVARRPPVGLRDGHYYSKTATLDAYELVRQLIDATDETEGLFVAVRLPPVLVHDEARGLPAYTALQLRVADEVRDRRRANPYAALVRIGARAQETA</sequence>
<keyword evidence="1" id="KW-0547">Nucleotide-binding</keyword>
<dbReference type="Proteomes" id="UP001550348">
    <property type="component" value="Unassembled WGS sequence"/>
</dbReference>
<protein>
    <submittedName>
        <fullName evidence="1">BREX system ATP-binding domain-containing protein</fullName>
    </submittedName>
</protein>
<dbReference type="Pfam" id="PF10923">
    <property type="entry name" value="BrxC_BrxD"/>
    <property type="match status" value="1"/>
</dbReference>
<comment type="caution">
    <text evidence="1">The sequence shown here is derived from an EMBL/GenBank/DDBJ whole genome shotgun (WGS) entry which is preliminary data.</text>
</comment>
<dbReference type="EMBL" id="JBEXRX010000172">
    <property type="protein sequence ID" value="MEU0156309.1"/>
    <property type="molecule type" value="Genomic_DNA"/>
</dbReference>
<organism evidence="1 2">
    <name type="scientific">Micromonospora fulviviridis</name>
    <dbReference type="NCBI Taxonomy" id="47860"/>
    <lineage>
        <taxon>Bacteria</taxon>
        <taxon>Bacillati</taxon>
        <taxon>Actinomycetota</taxon>
        <taxon>Actinomycetes</taxon>
        <taxon>Micromonosporales</taxon>
        <taxon>Micromonosporaceae</taxon>
        <taxon>Micromonospora</taxon>
    </lineage>
</organism>
<keyword evidence="2" id="KW-1185">Reference proteome</keyword>
<reference evidence="1 2" key="1">
    <citation type="submission" date="2024-06" db="EMBL/GenBank/DDBJ databases">
        <title>The Natural Products Discovery Center: Release of the First 8490 Sequenced Strains for Exploring Actinobacteria Biosynthetic Diversity.</title>
        <authorList>
            <person name="Kalkreuter E."/>
            <person name="Kautsar S.A."/>
            <person name="Yang D."/>
            <person name="Bader C.D."/>
            <person name="Teijaro C.N."/>
            <person name="Fluegel L."/>
            <person name="Davis C.M."/>
            <person name="Simpson J.R."/>
            <person name="Lauterbach L."/>
            <person name="Steele A.D."/>
            <person name="Gui C."/>
            <person name="Meng S."/>
            <person name="Li G."/>
            <person name="Viehrig K."/>
            <person name="Ye F."/>
            <person name="Su P."/>
            <person name="Kiefer A.F."/>
            <person name="Nichols A."/>
            <person name="Cepeda A.J."/>
            <person name="Yan W."/>
            <person name="Fan B."/>
            <person name="Jiang Y."/>
            <person name="Adhikari A."/>
            <person name="Zheng C.-J."/>
            <person name="Schuster L."/>
            <person name="Cowan T.M."/>
            <person name="Smanski M.J."/>
            <person name="Chevrette M.G."/>
            <person name="De Carvalho L.P.S."/>
            <person name="Shen B."/>
        </authorList>
    </citation>
    <scope>NUCLEOTIDE SEQUENCE [LARGE SCALE GENOMIC DNA]</scope>
    <source>
        <strain evidence="1 2">NPDC006286</strain>
    </source>
</reference>
<accession>A0ABV2VU42</accession>
<dbReference type="RefSeq" id="WP_355667831.1">
    <property type="nucleotide sequence ID" value="NZ_JBEXRX010000172.1"/>
</dbReference>
<evidence type="ECO:0000313" key="1">
    <source>
        <dbReference type="EMBL" id="MEU0156309.1"/>
    </source>
</evidence>
<evidence type="ECO:0000313" key="2">
    <source>
        <dbReference type="Proteomes" id="UP001550348"/>
    </source>
</evidence>
<gene>
    <name evidence="1" type="ORF">ABZ071_31405</name>
</gene>